<sequence>MRTLRPTQAAARVSTRLLLCIALLPIAAKAAEPDPVVRSLPYPFSHVVSFISDVDEQRPWHGAAIHRVFNEDLGLTISDSLWPQGGTPLTSALFLGPGRLNRRNSGAGSEPTFALLLRQWHRGNIDHFHGWSEDGVLQLQNQIDPPLALSAVRTSQELPKVPVAISGQEAQSVRFYFSAEPPADLTIALHDTQGKSMSFNSGSIGRGKTVLVKVGKLGWIVEAIVPSANSGSTPLAINPMLIDRVDFIAPSCAGGCPVSLTRVERDHFSRQIVLDQIPWLKRWNIRPQITTSHGGNTLISGFGIEGAALDIPRTPGTFFTDPATVVHREAMADRIDTYAYYSDLLRELSVRAVWSYFPARGTDQYSFVVSDSTASDLTNLTTTYNGLYDVRRTSIFNFDPSSVQAFADSMRLTAPEMSEEDRRSLYCAPTCDISQGDALPVLLSDSLYLINKGQKVRHFWYTHFGSGGSDFEASQEEPLTPKTLKWIRKLANQVYNFDGSVSLDRRPWSPPANTWFGYQIMQAGIKPNLKVGAGGSSVEITPWEDPVTHVTVPDLKAGTRDLHGLTLYVSDPEQASVDVGGKSVDTFTRNPPDETGKPSITIVGDNAPTPIIGKVALHDRGDVEIRSGKFVDATPANDFVSLEADAAGQSEIVFEPWNLDLWNTSHLHFAIRKRLSTAGSSAASSDAALKIEMLMEDGGVVTALESAQPPADHEGSSVWVVPPLTVPDQWRTHTLDVARLAWPKPLANQQDWRRPPLPLGRVREVRISLANAAPGEAIDIRDLRALRPSGNGEAPDGGKLIAGRVTRDGSAPLALVPVQLTSSSGEVVDTTTDVDGYYFFYHRRREEQLTIRALGSSGLSCFPQQGRKIEVVKNEAELDIAINECRH</sequence>
<evidence type="ECO:0008006" key="4">
    <source>
        <dbReference type="Google" id="ProtNLM"/>
    </source>
</evidence>
<accession>A0A1H5HSZ2</accession>
<dbReference type="Proteomes" id="UP000198992">
    <property type="component" value="Unassembled WGS sequence"/>
</dbReference>
<feature type="chain" id="PRO_5011564730" description="Carboxypeptidase regulatory-like domain-containing protein" evidence="1">
    <location>
        <begin position="31"/>
        <end position="887"/>
    </location>
</feature>
<name>A0A1H5HSZ2_9BRAD</name>
<reference evidence="2 3" key="1">
    <citation type="submission" date="2016-10" db="EMBL/GenBank/DDBJ databases">
        <authorList>
            <person name="de Groot N.N."/>
        </authorList>
    </citation>
    <scope>NUCLEOTIDE SEQUENCE [LARGE SCALE GENOMIC DNA]</scope>
    <source>
        <strain evidence="2 3">MT12</strain>
    </source>
</reference>
<dbReference type="AlphaFoldDB" id="A0A1H5HSZ2"/>
<proteinExistence type="predicted"/>
<dbReference type="EMBL" id="FNTH01000001">
    <property type="protein sequence ID" value="SEE31137.1"/>
    <property type="molecule type" value="Genomic_DNA"/>
</dbReference>
<evidence type="ECO:0000256" key="1">
    <source>
        <dbReference type="SAM" id="SignalP"/>
    </source>
</evidence>
<keyword evidence="1" id="KW-0732">Signal</keyword>
<organism evidence="2 3">
    <name type="scientific">Bradyrhizobium erythrophlei</name>
    <dbReference type="NCBI Taxonomy" id="1437360"/>
    <lineage>
        <taxon>Bacteria</taxon>
        <taxon>Pseudomonadati</taxon>
        <taxon>Pseudomonadota</taxon>
        <taxon>Alphaproteobacteria</taxon>
        <taxon>Hyphomicrobiales</taxon>
        <taxon>Nitrobacteraceae</taxon>
        <taxon>Bradyrhizobium</taxon>
    </lineage>
</organism>
<feature type="signal peptide" evidence="1">
    <location>
        <begin position="1"/>
        <end position="30"/>
    </location>
</feature>
<evidence type="ECO:0000313" key="3">
    <source>
        <dbReference type="Proteomes" id="UP000198992"/>
    </source>
</evidence>
<evidence type="ECO:0000313" key="2">
    <source>
        <dbReference type="EMBL" id="SEE31137.1"/>
    </source>
</evidence>
<gene>
    <name evidence="2" type="ORF">SAMN05444164_7627</name>
</gene>
<dbReference type="SUPFAM" id="SSF49464">
    <property type="entry name" value="Carboxypeptidase regulatory domain-like"/>
    <property type="match status" value="1"/>
</dbReference>
<protein>
    <recommendedName>
        <fullName evidence="4">Carboxypeptidase regulatory-like domain-containing protein</fullName>
    </recommendedName>
</protein>
<dbReference type="InterPro" id="IPR008969">
    <property type="entry name" value="CarboxyPept-like_regulatory"/>
</dbReference>